<gene>
    <name evidence="2" type="ORF">CALCODRAFT_491477</name>
</gene>
<keyword evidence="3" id="KW-1185">Reference proteome</keyword>
<dbReference type="AlphaFoldDB" id="A0A165J4D2"/>
<evidence type="ECO:0000313" key="2">
    <source>
        <dbReference type="EMBL" id="KZT61358.1"/>
    </source>
</evidence>
<accession>A0A165J4D2</accession>
<feature type="compositionally biased region" description="Basic and acidic residues" evidence="1">
    <location>
        <begin position="11"/>
        <end position="26"/>
    </location>
</feature>
<evidence type="ECO:0000313" key="3">
    <source>
        <dbReference type="Proteomes" id="UP000076842"/>
    </source>
</evidence>
<protein>
    <submittedName>
        <fullName evidence="2">Uncharacterized protein</fullName>
    </submittedName>
</protein>
<organism evidence="2 3">
    <name type="scientific">Calocera cornea HHB12733</name>
    <dbReference type="NCBI Taxonomy" id="1353952"/>
    <lineage>
        <taxon>Eukaryota</taxon>
        <taxon>Fungi</taxon>
        <taxon>Dikarya</taxon>
        <taxon>Basidiomycota</taxon>
        <taxon>Agaricomycotina</taxon>
        <taxon>Dacrymycetes</taxon>
        <taxon>Dacrymycetales</taxon>
        <taxon>Dacrymycetaceae</taxon>
        <taxon>Calocera</taxon>
    </lineage>
</organism>
<dbReference type="EMBL" id="KV423924">
    <property type="protein sequence ID" value="KZT61358.1"/>
    <property type="molecule type" value="Genomic_DNA"/>
</dbReference>
<dbReference type="Proteomes" id="UP000076842">
    <property type="component" value="Unassembled WGS sequence"/>
</dbReference>
<dbReference type="InParanoid" id="A0A165J4D2"/>
<evidence type="ECO:0000256" key="1">
    <source>
        <dbReference type="SAM" id="MobiDB-lite"/>
    </source>
</evidence>
<feature type="region of interest" description="Disordered" evidence="1">
    <location>
        <begin position="1"/>
        <end position="62"/>
    </location>
</feature>
<sequence>MPARSLLLDQSLRRPDTPDTLRRSDRPSPPTSRRGQTDIKRTSPHRPSPSPSRAPHPYDGRCHQLQPDNCGCVDDLPAGLEREPILIPLIAACCLQIADGRSAFPSQVLADREGT</sequence>
<proteinExistence type="predicted"/>
<reference evidence="2 3" key="1">
    <citation type="journal article" date="2016" name="Mol. Biol. Evol.">
        <title>Comparative Genomics of Early-Diverging Mushroom-Forming Fungi Provides Insights into the Origins of Lignocellulose Decay Capabilities.</title>
        <authorList>
            <person name="Nagy L.G."/>
            <person name="Riley R."/>
            <person name="Tritt A."/>
            <person name="Adam C."/>
            <person name="Daum C."/>
            <person name="Floudas D."/>
            <person name="Sun H."/>
            <person name="Yadav J.S."/>
            <person name="Pangilinan J."/>
            <person name="Larsson K.H."/>
            <person name="Matsuura K."/>
            <person name="Barry K."/>
            <person name="Labutti K."/>
            <person name="Kuo R."/>
            <person name="Ohm R.A."/>
            <person name="Bhattacharya S.S."/>
            <person name="Shirouzu T."/>
            <person name="Yoshinaga Y."/>
            <person name="Martin F.M."/>
            <person name="Grigoriev I.V."/>
            <person name="Hibbett D.S."/>
        </authorList>
    </citation>
    <scope>NUCLEOTIDE SEQUENCE [LARGE SCALE GENOMIC DNA]</scope>
    <source>
        <strain evidence="2 3">HHB12733</strain>
    </source>
</reference>
<name>A0A165J4D2_9BASI</name>